<feature type="region of interest" description="Disordered" evidence="7">
    <location>
        <begin position="1"/>
        <end position="24"/>
    </location>
</feature>
<dbReference type="Gene3D" id="3.20.170.30">
    <property type="match status" value="1"/>
</dbReference>
<organism evidence="8 9">
    <name type="scientific">Pleurodeles waltl</name>
    <name type="common">Iberian ribbed newt</name>
    <dbReference type="NCBI Taxonomy" id="8319"/>
    <lineage>
        <taxon>Eukaryota</taxon>
        <taxon>Metazoa</taxon>
        <taxon>Chordata</taxon>
        <taxon>Craniata</taxon>
        <taxon>Vertebrata</taxon>
        <taxon>Euteleostomi</taxon>
        <taxon>Amphibia</taxon>
        <taxon>Batrachia</taxon>
        <taxon>Caudata</taxon>
        <taxon>Salamandroidea</taxon>
        <taxon>Salamandridae</taxon>
        <taxon>Pleurodelinae</taxon>
        <taxon>Pleurodeles</taxon>
    </lineage>
</organism>
<dbReference type="GO" id="GO:0006388">
    <property type="term" value="P:tRNA splicing, via endonucleolytic cleavage and ligation"/>
    <property type="evidence" value="ECO:0007669"/>
    <property type="project" value="TreeGrafter"/>
</dbReference>
<dbReference type="InterPro" id="IPR042080">
    <property type="entry name" value="RNA_2'-PTrans_N"/>
</dbReference>
<dbReference type="Pfam" id="PF01885">
    <property type="entry name" value="PTS_2-RNA"/>
    <property type="match status" value="1"/>
</dbReference>
<reference evidence="8" key="1">
    <citation type="journal article" date="2022" name="bioRxiv">
        <title>Sequencing and chromosome-scale assembly of the giantPleurodeles waltlgenome.</title>
        <authorList>
            <person name="Brown T."/>
            <person name="Elewa A."/>
            <person name="Iarovenko S."/>
            <person name="Subramanian E."/>
            <person name="Araus A.J."/>
            <person name="Petzold A."/>
            <person name="Susuki M."/>
            <person name="Suzuki K.-i.T."/>
            <person name="Hayashi T."/>
            <person name="Toyoda A."/>
            <person name="Oliveira C."/>
            <person name="Osipova E."/>
            <person name="Leigh N.D."/>
            <person name="Simon A."/>
            <person name="Yun M.H."/>
        </authorList>
    </citation>
    <scope>NUCLEOTIDE SEQUENCE</scope>
    <source>
        <strain evidence="8">20211129_DDA</strain>
        <tissue evidence="8">Liver</tissue>
    </source>
</reference>
<keyword evidence="9" id="KW-1185">Reference proteome</keyword>
<evidence type="ECO:0000256" key="2">
    <source>
        <dbReference type="ARBA" id="ARBA00009836"/>
    </source>
</evidence>
<dbReference type="PANTHER" id="PTHR12684">
    <property type="entry name" value="PUTATIVE PHOSPHOTRANSFERASE"/>
    <property type="match status" value="1"/>
</dbReference>
<evidence type="ECO:0000256" key="4">
    <source>
        <dbReference type="ARBA" id="ARBA00022679"/>
    </source>
</evidence>
<accession>A0AAV7MXY2</accession>
<proteinExistence type="inferred from homology"/>
<keyword evidence="5" id="KW-0520">NAD</keyword>
<dbReference type="InterPro" id="IPR042081">
    <property type="entry name" value="RNA_2'-PTrans_C"/>
</dbReference>
<keyword evidence="4" id="KW-0808">Transferase</keyword>
<gene>
    <name evidence="8" type="ORF">NDU88_006006</name>
</gene>
<dbReference type="Gene3D" id="1.10.10.970">
    <property type="entry name" value="RNA 2'-phosphotransferase, Tpt1/KptA family, N-terminal domain"/>
    <property type="match status" value="1"/>
</dbReference>
<dbReference type="AlphaFoldDB" id="A0AAV7MXY2"/>
<comment type="function">
    <text evidence="1">Catalyzes the last step of tRNA splicing, the transfer of the splice junction 2'-phosphate from ligated tRNA to NAD to produce ADP-ribose 1''-2'' cyclic phosphate.</text>
</comment>
<dbReference type="GO" id="GO:0000215">
    <property type="term" value="F:tRNA 2'-phosphotransferase activity"/>
    <property type="evidence" value="ECO:0007669"/>
    <property type="project" value="UniProtKB-EC"/>
</dbReference>
<protein>
    <recommendedName>
        <fullName evidence="3">2'-phosphotransferase</fullName>
        <ecNumber evidence="3">2.7.1.160</ecNumber>
    </recommendedName>
</protein>
<name>A0AAV7MXY2_PLEWA</name>
<evidence type="ECO:0000256" key="6">
    <source>
        <dbReference type="ARBA" id="ARBA00047949"/>
    </source>
</evidence>
<dbReference type="SUPFAM" id="SSF56399">
    <property type="entry name" value="ADP-ribosylation"/>
    <property type="match status" value="1"/>
</dbReference>
<evidence type="ECO:0000256" key="1">
    <source>
        <dbReference type="ARBA" id="ARBA00003343"/>
    </source>
</evidence>
<dbReference type="PANTHER" id="PTHR12684:SF2">
    <property type="entry name" value="TRNA 2'-PHOSPHOTRANSFERASE 1"/>
    <property type="match status" value="1"/>
</dbReference>
<sequence>MDHLQDGARRQARGGRERRHDENPDVRLSKALSFLLRHGADKLGLQLGSDGFLYMDEILGLPQFRAYTQGDVLRVVENSNKQRFTVRSHPADNRLQIRANQGHSLQVEDLELIPITKETTLPDSVVHGTYLRFWPSIKSHGLSRMSRMHIHLAPGLPGAEDVISGMRKSCDLAIFIDLPKALSDGLKFYWSVNRAILTPGDSKGFLHPRYFQRVLQLKPECHLLPLE</sequence>
<evidence type="ECO:0000313" key="8">
    <source>
        <dbReference type="EMBL" id="KAJ1108630.1"/>
    </source>
</evidence>
<comment type="caution">
    <text evidence="8">The sequence shown here is derived from an EMBL/GenBank/DDBJ whole genome shotgun (WGS) entry which is preliminary data.</text>
</comment>
<evidence type="ECO:0000313" key="9">
    <source>
        <dbReference type="Proteomes" id="UP001066276"/>
    </source>
</evidence>
<dbReference type="EC" id="2.7.1.160" evidence="3"/>
<evidence type="ECO:0000256" key="3">
    <source>
        <dbReference type="ARBA" id="ARBA00012007"/>
    </source>
</evidence>
<dbReference type="InterPro" id="IPR002745">
    <property type="entry name" value="Ptrans_KptA/Tpt1"/>
</dbReference>
<evidence type="ECO:0000256" key="5">
    <source>
        <dbReference type="ARBA" id="ARBA00023027"/>
    </source>
</evidence>
<comment type="catalytic activity">
    <reaction evidence="6">
        <text>2'-phospho-[ligated tRNA] + NAD(+) = mature tRNA + ADP-alpha-D-ribose 1'',2''-cyclic phosphate + nicotinamide</text>
        <dbReference type="Rhea" id="RHEA:23324"/>
        <dbReference type="Rhea" id="RHEA-COMP:11106"/>
        <dbReference type="Rhea" id="RHEA-COMP:11107"/>
        <dbReference type="ChEBI" id="CHEBI:17154"/>
        <dbReference type="ChEBI" id="CHEBI:57540"/>
        <dbReference type="ChEBI" id="CHEBI:76596"/>
        <dbReference type="ChEBI" id="CHEBI:82883"/>
        <dbReference type="ChEBI" id="CHEBI:85027"/>
        <dbReference type="EC" id="2.7.1.160"/>
    </reaction>
</comment>
<dbReference type="Proteomes" id="UP001066276">
    <property type="component" value="Chromosome 9"/>
</dbReference>
<evidence type="ECO:0000256" key="7">
    <source>
        <dbReference type="SAM" id="MobiDB-lite"/>
    </source>
</evidence>
<dbReference type="EMBL" id="JANPWB010000013">
    <property type="protein sequence ID" value="KAJ1108630.1"/>
    <property type="molecule type" value="Genomic_DNA"/>
</dbReference>
<comment type="similarity">
    <text evidence="2">Belongs to the KptA/TPT1 family.</text>
</comment>